<comment type="caution">
    <text evidence="2">The sequence shown here is derived from an EMBL/GenBank/DDBJ whole genome shotgun (WGS) entry which is preliminary data.</text>
</comment>
<sequence length="291" mass="33363">MSQIVLSDDLVEITAEINSYKQVAGQAVFEIGKRLKHVKDNDLAHGQWYEWLKSVDVTPQTATRMVQAYEQFGNRTTSYDLPTGKIFEMLSLPESVDRQGFIEEAHTVPSTGEQKTVDEMTVKELREVKKALQEVERAKEESDKRAEQAKHSAHHFEKLWNQAKNQPPIIQTKTVAPSDYEELRSQANEAQQLRNENVKLQRGLIEQRAEYESRLSKEDKNSSINKELRKGCKELLQNHGLYAEAIIYSLSLSNGEREAAQIIEAFQMQYSQEVQSFFNKIKQMTAVRSVG</sequence>
<evidence type="ECO:0000313" key="3">
    <source>
        <dbReference type="Proteomes" id="UP000564644"/>
    </source>
</evidence>
<keyword evidence="3" id="KW-1185">Reference proteome</keyword>
<feature type="coiled-coil region" evidence="1">
    <location>
        <begin position="183"/>
        <end position="210"/>
    </location>
</feature>
<proteinExistence type="predicted"/>
<keyword evidence="1" id="KW-0175">Coiled coil</keyword>
<evidence type="ECO:0000256" key="1">
    <source>
        <dbReference type="SAM" id="Coils"/>
    </source>
</evidence>
<dbReference type="AlphaFoldDB" id="A0A7X0SL37"/>
<dbReference type="EMBL" id="JACJVO010000016">
    <property type="protein sequence ID" value="MBB6731926.1"/>
    <property type="molecule type" value="Genomic_DNA"/>
</dbReference>
<dbReference type="Proteomes" id="UP000564644">
    <property type="component" value="Unassembled WGS sequence"/>
</dbReference>
<reference evidence="2 3" key="1">
    <citation type="submission" date="2020-08" db="EMBL/GenBank/DDBJ databases">
        <title>Cohnella phylogeny.</title>
        <authorList>
            <person name="Dunlap C."/>
        </authorList>
    </citation>
    <scope>NUCLEOTIDE SEQUENCE [LARGE SCALE GENOMIC DNA]</scope>
    <source>
        <strain evidence="2 3">CBP 2801</strain>
    </source>
</reference>
<evidence type="ECO:0000313" key="2">
    <source>
        <dbReference type="EMBL" id="MBB6731926.1"/>
    </source>
</evidence>
<gene>
    <name evidence="2" type="ORF">H7C18_13475</name>
</gene>
<feature type="coiled-coil region" evidence="1">
    <location>
        <begin position="121"/>
        <end position="152"/>
    </location>
</feature>
<dbReference type="InterPro" id="IPR021451">
    <property type="entry name" value="DUF3102"/>
</dbReference>
<protein>
    <submittedName>
        <fullName evidence="2">DUF3102 domain-containing protein</fullName>
    </submittedName>
</protein>
<organism evidence="2 3">
    <name type="scientific">Cohnella zeiphila</name>
    <dbReference type="NCBI Taxonomy" id="2761120"/>
    <lineage>
        <taxon>Bacteria</taxon>
        <taxon>Bacillati</taxon>
        <taxon>Bacillota</taxon>
        <taxon>Bacilli</taxon>
        <taxon>Bacillales</taxon>
        <taxon>Paenibacillaceae</taxon>
        <taxon>Cohnella</taxon>
    </lineage>
</organism>
<accession>A0A7X0SL37</accession>
<dbReference type="Pfam" id="PF11300">
    <property type="entry name" value="DUF3102"/>
    <property type="match status" value="1"/>
</dbReference>
<name>A0A7X0SL37_9BACL</name>
<dbReference type="RefSeq" id="WP_185129598.1">
    <property type="nucleotide sequence ID" value="NZ_JACJVO010000016.1"/>
</dbReference>